<feature type="compositionally biased region" description="Basic and acidic residues" evidence="1">
    <location>
        <begin position="34"/>
        <end position="64"/>
    </location>
</feature>
<dbReference type="AlphaFoldDB" id="A0A1I8BJT6"/>
<feature type="region of interest" description="Disordered" evidence="1">
    <location>
        <begin position="13"/>
        <end position="68"/>
    </location>
</feature>
<evidence type="ECO:0000313" key="2">
    <source>
        <dbReference type="Proteomes" id="UP000095281"/>
    </source>
</evidence>
<reference evidence="3" key="1">
    <citation type="submission" date="2016-11" db="UniProtKB">
        <authorList>
            <consortium name="WormBaseParasite"/>
        </authorList>
    </citation>
    <scope>IDENTIFICATION</scope>
</reference>
<proteinExistence type="predicted"/>
<organism evidence="2 3">
    <name type="scientific">Meloidogyne hapla</name>
    <name type="common">Root-knot nematode worm</name>
    <dbReference type="NCBI Taxonomy" id="6305"/>
    <lineage>
        <taxon>Eukaryota</taxon>
        <taxon>Metazoa</taxon>
        <taxon>Ecdysozoa</taxon>
        <taxon>Nematoda</taxon>
        <taxon>Chromadorea</taxon>
        <taxon>Rhabditida</taxon>
        <taxon>Tylenchina</taxon>
        <taxon>Tylenchomorpha</taxon>
        <taxon>Tylenchoidea</taxon>
        <taxon>Meloidogynidae</taxon>
        <taxon>Meloidogyninae</taxon>
        <taxon>Meloidogyne</taxon>
    </lineage>
</organism>
<keyword evidence="2" id="KW-1185">Reference proteome</keyword>
<evidence type="ECO:0000256" key="1">
    <source>
        <dbReference type="SAM" id="MobiDB-lite"/>
    </source>
</evidence>
<name>A0A1I8BJT6_MELHA</name>
<evidence type="ECO:0000313" key="3">
    <source>
        <dbReference type="WBParaSite" id="MhA1_Contig288.frz3.gene10"/>
    </source>
</evidence>
<feature type="compositionally biased region" description="Basic and acidic residues" evidence="1">
    <location>
        <begin position="13"/>
        <end position="23"/>
    </location>
</feature>
<dbReference type="WBParaSite" id="MhA1_Contig288.frz3.gene10">
    <property type="protein sequence ID" value="MhA1_Contig288.frz3.gene10"/>
    <property type="gene ID" value="MhA1_Contig288.frz3.gene10"/>
</dbReference>
<protein>
    <submittedName>
        <fullName evidence="3">Uncharacterized protein</fullName>
    </submittedName>
</protein>
<dbReference type="Proteomes" id="UP000095281">
    <property type="component" value="Unplaced"/>
</dbReference>
<accession>A0A1I8BJT6</accession>
<sequence length="111" mass="12729">MLWRRRNCVLLDQRQKGGRREGTSKLGQSSGEDSETKTTEETEDGEKKDEDGEKRMMPKKKTDESDADGGVAVTGIRKILQRFPSLIFYFIQNPYCIPCFPFQTFCRLSGK</sequence>